<evidence type="ECO:0000313" key="4">
    <source>
        <dbReference type="Proteomes" id="UP000238823"/>
    </source>
</evidence>
<evidence type="ECO:0000256" key="1">
    <source>
        <dbReference type="SAM" id="MobiDB-lite"/>
    </source>
</evidence>
<dbReference type="Proteomes" id="UP000238823">
    <property type="component" value="Unassembled WGS sequence"/>
</dbReference>
<reference evidence="3 4" key="1">
    <citation type="submission" date="2018-03" db="EMBL/GenBank/DDBJ databases">
        <title>Draft Genome Sequences of the Obligatory Marine Myxobacteria Enhygromyxa salina SWB007.</title>
        <authorList>
            <person name="Poehlein A."/>
            <person name="Moghaddam J.A."/>
            <person name="Harms H."/>
            <person name="Alanjari M."/>
            <person name="Koenig G.M."/>
            <person name="Daniel R."/>
            <person name="Schaeberle T.F."/>
        </authorList>
    </citation>
    <scope>NUCLEOTIDE SEQUENCE [LARGE SCALE GENOMIC DNA]</scope>
    <source>
        <strain evidence="3 4">SWB007</strain>
    </source>
</reference>
<proteinExistence type="predicted"/>
<gene>
    <name evidence="3" type="ORF">ENSA7_80470</name>
</gene>
<feature type="chain" id="PRO_5015760526" description="VWFA domain-containing protein" evidence="2">
    <location>
        <begin position="21"/>
        <end position="404"/>
    </location>
</feature>
<dbReference type="InterPro" id="IPR036465">
    <property type="entry name" value="vWFA_dom_sf"/>
</dbReference>
<dbReference type="AlphaFoldDB" id="A0A2S9XL67"/>
<evidence type="ECO:0000256" key="2">
    <source>
        <dbReference type="SAM" id="SignalP"/>
    </source>
</evidence>
<evidence type="ECO:0008006" key="5">
    <source>
        <dbReference type="Google" id="ProtNLM"/>
    </source>
</evidence>
<evidence type="ECO:0000313" key="3">
    <source>
        <dbReference type="EMBL" id="PRP93619.1"/>
    </source>
</evidence>
<feature type="signal peptide" evidence="2">
    <location>
        <begin position="1"/>
        <end position="20"/>
    </location>
</feature>
<dbReference type="RefSeq" id="WP_146158713.1">
    <property type="nucleotide sequence ID" value="NZ_PVNL01000147.1"/>
</dbReference>
<feature type="compositionally biased region" description="Low complexity" evidence="1">
    <location>
        <begin position="36"/>
        <end position="52"/>
    </location>
</feature>
<keyword evidence="2" id="KW-0732">Signal</keyword>
<dbReference type="OrthoDB" id="5493134at2"/>
<comment type="caution">
    <text evidence="3">The sequence shown here is derived from an EMBL/GenBank/DDBJ whole genome shotgun (WGS) entry which is preliminary data.</text>
</comment>
<dbReference type="SUPFAM" id="SSF53300">
    <property type="entry name" value="vWA-like"/>
    <property type="match status" value="1"/>
</dbReference>
<accession>A0A2S9XL67</accession>
<name>A0A2S9XL67_9BACT</name>
<dbReference type="PROSITE" id="PS51257">
    <property type="entry name" value="PROKAR_LIPOPROTEIN"/>
    <property type="match status" value="1"/>
</dbReference>
<sequence>MSIRRTPLFTCVCLLASACAAEPEGRDSDTAVATLESGMSETETSAESSSGVESGGKLDLPEDHDLPSATTGECAAETIDPELSSIPVDILLVVDTSNSMGSAIMAVEASINVDFAQILADSGVDYRLIVLGAHSNSQVPICISSPLSNTDCNPPPPAPAINATYKHYDAETGSGAFLASILGWYATPDKHNLAPGGYQDFLRPEARKVFLGMTDGTSASGNTDDGTSFDAQLLGLMPSAFGTPGDRQYVFHLIVQMPANTPADQPWLFDDPIQGQGGSLQQVAITTGGWRFPLSETDSFNVLFQEIAEDVVATTPVACAFPIPVPDMGEIDPDTIEIDYYPGGQPPPIAFHQVVDLAACEPEAFYIANDTVQLCPEVCALVQADMAAQLDVRYGCDVGFDPAG</sequence>
<feature type="region of interest" description="Disordered" evidence="1">
    <location>
        <begin position="36"/>
        <end position="71"/>
    </location>
</feature>
<organism evidence="3 4">
    <name type="scientific">Enhygromyxa salina</name>
    <dbReference type="NCBI Taxonomy" id="215803"/>
    <lineage>
        <taxon>Bacteria</taxon>
        <taxon>Pseudomonadati</taxon>
        <taxon>Myxococcota</taxon>
        <taxon>Polyangia</taxon>
        <taxon>Nannocystales</taxon>
        <taxon>Nannocystaceae</taxon>
        <taxon>Enhygromyxa</taxon>
    </lineage>
</organism>
<protein>
    <recommendedName>
        <fullName evidence="5">VWFA domain-containing protein</fullName>
    </recommendedName>
</protein>
<dbReference type="EMBL" id="PVNL01000147">
    <property type="protein sequence ID" value="PRP93619.1"/>
    <property type="molecule type" value="Genomic_DNA"/>
</dbReference>